<feature type="binding site" evidence="8">
    <location>
        <begin position="28"/>
        <end position="33"/>
    </location>
    <ligand>
        <name>ATP</name>
        <dbReference type="ChEBI" id="CHEBI:30616"/>
    </ligand>
</feature>
<keyword evidence="2 8" id="KW-0963">Cytoplasm</keyword>
<organism evidence="11 12">
    <name type="scientific">Companilactobacillus heilongjiangensis</name>
    <dbReference type="NCBI Taxonomy" id="1074467"/>
    <lineage>
        <taxon>Bacteria</taxon>
        <taxon>Bacillati</taxon>
        <taxon>Bacillota</taxon>
        <taxon>Bacilli</taxon>
        <taxon>Lactobacillales</taxon>
        <taxon>Lactobacillaceae</taxon>
        <taxon>Companilactobacillus</taxon>
    </lineage>
</organism>
<dbReference type="NCBIfam" id="TIGR02433">
    <property type="entry name" value="lysidine_TilS_C"/>
    <property type="match status" value="1"/>
</dbReference>
<proteinExistence type="inferred from homology"/>
<evidence type="ECO:0000313" key="12">
    <source>
        <dbReference type="Proteomes" id="UP000061546"/>
    </source>
</evidence>
<evidence type="ECO:0000256" key="7">
    <source>
        <dbReference type="ARBA" id="ARBA00048539"/>
    </source>
</evidence>
<dbReference type="InterPro" id="IPR011063">
    <property type="entry name" value="TilS/TtcA_N"/>
</dbReference>
<comment type="domain">
    <text evidence="8">The N-terminal region contains the highly conserved SGGXDS motif, predicted to be a P-loop motif involved in ATP binding.</text>
</comment>
<evidence type="ECO:0000256" key="1">
    <source>
        <dbReference type="ARBA" id="ARBA00004496"/>
    </source>
</evidence>
<feature type="domain" description="Lysidine-tRNA(Ile) synthetase C-terminal" evidence="10">
    <location>
        <begin position="368"/>
        <end position="439"/>
    </location>
</feature>
<dbReference type="EMBL" id="CP012559">
    <property type="protein sequence ID" value="ALB28208.1"/>
    <property type="molecule type" value="Genomic_DNA"/>
</dbReference>
<dbReference type="SMART" id="SM00977">
    <property type="entry name" value="TilS_C"/>
    <property type="match status" value="1"/>
</dbReference>
<evidence type="ECO:0000313" key="11">
    <source>
        <dbReference type="EMBL" id="ALB28208.1"/>
    </source>
</evidence>
<dbReference type="InterPro" id="IPR012094">
    <property type="entry name" value="tRNA_Ile_lys_synt"/>
</dbReference>
<dbReference type="InterPro" id="IPR012795">
    <property type="entry name" value="tRNA_Ile_lys_synt_N"/>
</dbReference>
<evidence type="ECO:0000256" key="6">
    <source>
        <dbReference type="ARBA" id="ARBA00022840"/>
    </source>
</evidence>
<dbReference type="PANTHER" id="PTHR43033:SF1">
    <property type="entry name" value="TRNA(ILE)-LYSIDINE SYNTHASE-RELATED"/>
    <property type="match status" value="1"/>
</dbReference>
<feature type="transmembrane region" description="Helical" evidence="9">
    <location>
        <begin position="23"/>
        <end position="44"/>
    </location>
</feature>
<dbReference type="RefSeq" id="WP_041501313.1">
    <property type="nucleotide sequence ID" value="NZ_BJDV01000017.1"/>
</dbReference>
<comment type="similarity">
    <text evidence="8">Belongs to the tRNA(Ile)-lysidine synthase family.</text>
</comment>
<evidence type="ECO:0000256" key="8">
    <source>
        <dbReference type="HAMAP-Rule" id="MF_01161"/>
    </source>
</evidence>
<keyword evidence="5 8" id="KW-0547">Nucleotide-binding</keyword>
<dbReference type="NCBIfam" id="TIGR02432">
    <property type="entry name" value="lysidine_TilS_N"/>
    <property type="match status" value="1"/>
</dbReference>
<keyword evidence="9" id="KW-0812">Transmembrane</keyword>
<gene>
    <name evidence="8" type="primary">tilS</name>
    <name evidence="11" type="ORF">JP39_01765</name>
</gene>
<comment type="function">
    <text evidence="8">Ligates lysine onto the cytidine present at position 34 of the AUA codon-specific tRNA(Ile) that contains the anticodon CAU, in an ATP-dependent manner. Cytidine is converted to lysidine, thus changing the amino acid specificity of the tRNA from methionine to isoleucine.</text>
</comment>
<dbReference type="GO" id="GO:0006400">
    <property type="term" value="P:tRNA modification"/>
    <property type="evidence" value="ECO:0007669"/>
    <property type="project" value="UniProtKB-UniRule"/>
</dbReference>
<protein>
    <recommendedName>
        <fullName evidence="8">tRNA(Ile)-lysidine synthase</fullName>
        <ecNumber evidence="8">6.3.4.19</ecNumber>
    </recommendedName>
    <alternativeName>
        <fullName evidence="8">tRNA(Ile)-2-lysyl-cytidine synthase</fullName>
    </alternativeName>
    <alternativeName>
        <fullName evidence="8">tRNA(Ile)-lysidine synthetase</fullName>
    </alternativeName>
</protein>
<reference evidence="11 12" key="1">
    <citation type="submission" date="2015-08" db="EMBL/GenBank/DDBJ databases">
        <title>Genomic sequence of Lactobacillus heilongjiangensis DSM 28069, isolated from Chinese traditional pickle.</title>
        <authorList>
            <person name="Jiang X."/>
            <person name="Zheng B."/>
            <person name="Cheng H."/>
        </authorList>
    </citation>
    <scope>NUCLEOTIDE SEQUENCE [LARGE SCALE GENOMIC DNA]</scope>
    <source>
        <strain evidence="11 12">DSM 28069</strain>
    </source>
</reference>
<dbReference type="Pfam" id="PF11734">
    <property type="entry name" value="TilS_C"/>
    <property type="match status" value="1"/>
</dbReference>
<dbReference type="PANTHER" id="PTHR43033">
    <property type="entry name" value="TRNA(ILE)-LYSIDINE SYNTHASE-RELATED"/>
    <property type="match status" value="1"/>
</dbReference>
<dbReference type="STRING" id="1074467.JP39_01765"/>
<keyword evidence="9" id="KW-0472">Membrane</keyword>
<dbReference type="SUPFAM" id="SSF56037">
    <property type="entry name" value="PheT/TilS domain"/>
    <property type="match status" value="1"/>
</dbReference>
<dbReference type="Gene3D" id="3.40.50.620">
    <property type="entry name" value="HUPs"/>
    <property type="match status" value="1"/>
</dbReference>
<accession>A0A0K2LAJ4</accession>
<keyword evidence="6 8" id="KW-0067">ATP-binding</keyword>
<sequence length="444" mass="51485">MELDNRITDTAKKVLKRYQAKKVLIAVSGGVDSMVLLNVIAQILPKDKFAVVNVDHDLRPESSAEVEFVQKNCVKNGYQFFTTKWEDKPSDDIGMEAAARKFRYSFFKQIMVSGQFDTLLTAHHGNDLAENILMKLIRSGNAYEVVSLKEQRPFGENGQIVRPLLDFSKRELAEYADIHDIKHVQDETNFDNITLRNRLRNNIFPQLQKENGQLLAHFRFFDQQVTALVSLAKKQFSQIEADMSLEESPQQIIGWIKPILNLDTEQQTLFWGNFFTKRKLDISISNRQIDQIIEIVCSDDANASINLADSWEFIRTYDRFVVKKSTPQILDEMDVSIGKEVTWGNKKLTITTDDSDYTLTTENIPQTITLRTRRDGDKLLLSNGRHQKLSKRFINEKVPAYERDNYLVLLFDNRIVWVEKIYNLGDYLKKGKNHYKINFVEVKE</sequence>
<dbReference type="SUPFAM" id="SSF52402">
    <property type="entry name" value="Adenine nucleotide alpha hydrolases-like"/>
    <property type="match status" value="1"/>
</dbReference>
<keyword evidence="12" id="KW-1185">Reference proteome</keyword>
<evidence type="ECO:0000256" key="3">
    <source>
        <dbReference type="ARBA" id="ARBA00022598"/>
    </source>
</evidence>
<dbReference type="KEGG" id="lhi:JP39_01765"/>
<dbReference type="GO" id="GO:0005524">
    <property type="term" value="F:ATP binding"/>
    <property type="evidence" value="ECO:0007669"/>
    <property type="project" value="UniProtKB-UniRule"/>
</dbReference>
<dbReference type="CDD" id="cd01992">
    <property type="entry name" value="TilS_N"/>
    <property type="match status" value="1"/>
</dbReference>
<evidence type="ECO:0000259" key="10">
    <source>
        <dbReference type="SMART" id="SM00977"/>
    </source>
</evidence>
<dbReference type="HAMAP" id="MF_01161">
    <property type="entry name" value="tRNA_Ile_lys_synt"/>
    <property type="match status" value="1"/>
</dbReference>
<comment type="catalytic activity">
    <reaction evidence="7 8">
        <text>cytidine(34) in tRNA(Ile2) + L-lysine + ATP = lysidine(34) in tRNA(Ile2) + AMP + diphosphate + H(+)</text>
        <dbReference type="Rhea" id="RHEA:43744"/>
        <dbReference type="Rhea" id="RHEA-COMP:10625"/>
        <dbReference type="Rhea" id="RHEA-COMP:10670"/>
        <dbReference type="ChEBI" id="CHEBI:15378"/>
        <dbReference type="ChEBI" id="CHEBI:30616"/>
        <dbReference type="ChEBI" id="CHEBI:32551"/>
        <dbReference type="ChEBI" id="CHEBI:33019"/>
        <dbReference type="ChEBI" id="CHEBI:82748"/>
        <dbReference type="ChEBI" id="CHEBI:83665"/>
        <dbReference type="ChEBI" id="CHEBI:456215"/>
        <dbReference type="EC" id="6.3.4.19"/>
    </reaction>
</comment>
<evidence type="ECO:0000256" key="2">
    <source>
        <dbReference type="ARBA" id="ARBA00022490"/>
    </source>
</evidence>
<dbReference type="OrthoDB" id="9807403at2"/>
<dbReference type="AlphaFoldDB" id="A0A0K2LAJ4"/>
<evidence type="ECO:0000256" key="9">
    <source>
        <dbReference type="SAM" id="Phobius"/>
    </source>
</evidence>
<name>A0A0K2LAJ4_9LACO</name>
<keyword evidence="9" id="KW-1133">Transmembrane helix</keyword>
<dbReference type="GO" id="GO:0032267">
    <property type="term" value="F:tRNA(Ile)-lysidine synthase activity"/>
    <property type="evidence" value="ECO:0007669"/>
    <property type="project" value="UniProtKB-EC"/>
</dbReference>
<evidence type="ECO:0000256" key="4">
    <source>
        <dbReference type="ARBA" id="ARBA00022694"/>
    </source>
</evidence>
<dbReference type="Proteomes" id="UP000061546">
    <property type="component" value="Chromosome"/>
</dbReference>
<keyword evidence="3 8" id="KW-0436">Ligase</keyword>
<comment type="subcellular location">
    <subcellularLocation>
        <location evidence="1 8">Cytoplasm</location>
    </subcellularLocation>
</comment>
<dbReference type="Pfam" id="PF01171">
    <property type="entry name" value="ATP_bind_3"/>
    <property type="match status" value="1"/>
</dbReference>
<dbReference type="EC" id="6.3.4.19" evidence="8"/>
<evidence type="ECO:0000256" key="5">
    <source>
        <dbReference type="ARBA" id="ARBA00022741"/>
    </source>
</evidence>
<dbReference type="InterPro" id="IPR014729">
    <property type="entry name" value="Rossmann-like_a/b/a_fold"/>
</dbReference>
<keyword evidence="4 8" id="KW-0819">tRNA processing</keyword>
<dbReference type="InterPro" id="IPR012796">
    <property type="entry name" value="Lysidine-tRNA-synth_C"/>
</dbReference>
<dbReference type="GO" id="GO:0005737">
    <property type="term" value="C:cytoplasm"/>
    <property type="evidence" value="ECO:0007669"/>
    <property type="project" value="UniProtKB-SubCell"/>
</dbReference>